<reference evidence="1" key="3">
    <citation type="journal article" date="2017" name="Nature">
        <title>Genome sequence of the progenitor of the wheat D genome Aegilops tauschii.</title>
        <authorList>
            <person name="Luo M.C."/>
            <person name="Gu Y.Q."/>
            <person name="Puiu D."/>
            <person name="Wang H."/>
            <person name="Twardziok S.O."/>
            <person name="Deal K.R."/>
            <person name="Huo N."/>
            <person name="Zhu T."/>
            <person name="Wang L."/>
            <person name="Wang Y."/>
            <person name="McGuire P.E."/>
            <person name="Liu S."/>
            <person name="Long H."/>
            <person name="Ramasamy R.K."/>
            <person name="Rodriguez J.C."/>
            <person name="Van S.L."/>
            <person name="Yuan L."/>
            <person name="Wang Z."/>
            <person name="Xia Z."/>
            <person name="Xiao L."/>
            <person name="Anderson O.D."/>
            <person name="Ouyang S."/>
            <person name="Liang Y."/>
            <person name="Zimin A.V."/>
            <person name="Pertea G."/>
            <person name="Qi P."/>
            <person name="Bennetzen J.L."/>
            <person name="Dai X."/>
            <person name="Dawson M.W."/>
            <person name="Muller H.G."/>
            <person name="Kugler K."/>
            <person name="Rivarola-Duarte L."/>
            <person name="Spannagl M."/>
            <person name="Mayer K.F.X."/>
            <person name="Lu F.H."/>
            <person name="Bevan M.W."/>
            <person name="Leroy P."/>
            <person name="Li P."/>
            <person name="You F.M."/>
            <person name="Sun Q."/>
            <person name="Liu Z."/>
            <person name="Lyons E."/>
            <person name="Wicker T."/>
            <person name="Salzberg S.L."/>
            <person name="Devos K.M."/>
            <person name="Dvorak J."/>
        </authorList>
    </citation>
    <scope>NUCLEOTIDE SEQUENCE [LARGE SCALE GENOMIC DNA]</scope>
    <source>
        <strain evidence="1">cv. AL8/78</strain>
    </source>
</reference>
<proteinExistence type="predicted"/>
<dbReference type="Proteomes" id="UP000015105">
    <property type="component" value="Chromosome 4D"/>
</dbReference>
<reference evidence="1" key="4">
    <citation type="submission" date="2019-03" db="UniProtKB">
        <authorList>
            <consortium name="EnsemblPlants"/>
        </authorList>
    </citation>
    <scope>IDENTIFICATION</scope>
</reference>
<reference evidence="1" key="5">
    <citation type="journal article" date="2021" name="G3 (Bethesda)">
        <title>Aegilops tauschii genome assembly Aet v5.0 features greater sequence contiguity and improved annotation.</title>
        <authorList>
            <person name="Wang L."/>
            <person name="Zhu T."/>
            <person name="Rodriguez J.C."/>
            <person name="Deal K.R."/>
            <person name="Dubcovsky J."/>
            <person name="McGuire P.E."/>
            <person name="Lux T."/>
            <person name="Spannagl M."/>
            <person name="Mayer K.F.X."/>
            <person name="Baldrich P."/>
            <person name="Meyers B.C."/>
            <person name="Huo N."/>
            <person name="Gu Y.Q."/>
            <person name="Zhou H."/>
            <person name="Devos K.M."/>
            <person name="Bennetzen J.L."/>
            <person name="Unver T."/>
            <person name="Budak H."/>
            <person name="Gulick P.J."/>
            <person name="Galiba G."/>
            <person name="Kalapos B."/>
            <person name="Nelson D.R."/>
            <person name="Li P."/>
            <person name="You F.M."/>
            <person name="Luo M.C."/>
            <person name="Dvorak J."/>
        </authorList>
    </citation>
    <scope>NUCLEOTIDE SEQUENCE [LARGE SCALE GENOMIC DNA]</scope>
    <source>
        <strain evidence="1">cv. AL8/78</strain>
    </source>
</reference>
<dbReference type="Gramene" id="AET4Gv20416500.1">
    <property type="protein sequence ID" value="AET4Gv20416500.1"/>
    <property type="gene ID" value="AET4Gv20416500"/>
</dbReference>
<organism evidence="1 2">
    <name type="scientific">Aegilops tauschii subsp. strangulata</name>
    <name type="common">Goatgrass</name>
    <dbReference type="NCBI Taxonomy" id="200361"/>
    <lineage>
        <taxon>Eukaryota</taxon>
        <taxon>Viridiplantae</taxon>
        <taxon>Streptophyta</taxon>
        <taxon>Embryophyta</taxon>
        <taxon>Tracheophyta</taxon>
        <taxon>Spermatophyta</taxon>
        <taxon>Magnoliopsida</taxon>
        <taxon>Liliopsida</taxon>
        <taxon>Poales</taxon>
        <taxon>Poaceae</taxon>
        <taxon>BOP clade</taxon>
        <taxon>Pooideae</taxon>
        <taxon>Triticodae</taxon>
        <taxon>Triticeae</taxon>
        <taxon>Triticinae</taxon>
        <taxon>Aegilops</taxon>
    </lineage>
</organism>
<sequence length="91" mass="10738">MCTFEQCFLWRGLLKFYLWLKLCKNIKSLIIFNPPKFQICLFFQFVLNLLFMRVGHPGAVTPFSSSFLFSGHFLPDVRDNTRTHLKYAKAV</sequence>
<protein>
    <submittedName>
        <fullName evidence="1">Uncharacterized protein</fullName>
    </submittedName>
</protein>
<dbReference type="AlphaFoldDB" id="A0A453I2D9"/>
<evidence type="ECO:0000313" key="1">
    <source>
        <dbReference type="EnsemblPlants" id="AET4Gv20416500.1"/>
    </source>
</evidence>
<reference evidence="2" key="2">
    <citation type="journal article" date="2017" name="Nat. Plants">
        <title>The Aegilops tauschii genome reveals multiple impacts of transposons.</title>
        <authorList>
            <person name="Zhao G."/>
            <person name="Zou C."/>
            <person name="Li K."/>
            <person name="Wang K."/>
            <person name="Li T."/>
            <person name="Gao L."/>
            <person name="Zhang X."/>
            <person name="Wang H."/>
            <person name="Yang Z."/>
            <person name="Liu X."/>
            <person name="Jiang W."/>
            <person name="Mao L."/>
            <person name="Kong X."/>
            <person name="Jiao Y."/>
            <person name="Jia J."/>
        </authorList>
    </citation>
    <scope>NUCLEOTIDE SEQUENCE [LARGE SCALE GENOMIC DNA]</scope>
    <source>
        <strain evidence="2">cv. AL8/78</strain>
    </source>
</reference>
<evidence type="ECO:0000313" key="2">
    <source>
        <dbReference type="Proteomes" id="UP000015105"/>
    </source>
</evidence>
<keyword evidence="2" id="KW-1185">Reference proteome</keyword>
<accession>A0A453I2D9</accession>
<dbReference type="EnsemblPlants" id="AET4Gv20416500.1">
    <property type="protein sequence ID" value="AET4Gv20416500.1"/>
    <property type="gene ID" value="AET4Gv20416500"/>
</dbReference>
<name>A0A453I2D9_AEGTS</name>
<reference evidence="2" key="1">
    <citation type="journal article" date="2014" name="Science">
        <title>Ancient hybridizations among the ancestral genomes of bread wheat.</title>
        <authorList>
            <consortium name="International Wheat Genome Sequencing Consortium,"/>
            <person name="Marcussen T."/>
            <person name="Sandve S.R."/>
            <person name="Heier L."/>
            <person name="Spannagl M."/>
            <person name="Pfeifer M."/>
            <person name="Jakobsen K.S."/>
            <person name="Wulff B.B."/>
            <person name="Steuernagel B."/>
            <person name="Mayer K.F."/>
            <person name="Olsen O.A."/>
        </authorList>
    </citation>
    <scope>NUCLEOTIDE SEQUENCE [LARGE SCALE GENOMIC DNA]</scope>
    <source>
        <strain evidence="2">cv. AL8/78</strain>
    </source>
</reference>